<gene>
    <name evidence="1" type="ORF">BLX24_20785</name>
</gene>
<name>A0A1S2VH36_9BACT</name>
<proteinExistence type="predicted"/>
<evidence type="ECO:0000313" key="2">
    <source>
        <dbReference type="Proteomes" id="UP000181790"/>
    </source>
</evidence>
<evidence type="ECO:0000313" key="1">
    <source>
        <dbReference type="EMBL" id="OIN57198.1"/>
    </source>
</evidence>
<dbReference type="Proteomes" id="UP000181790">
    <property type="component" value="Unassembled WGS sequence"/>
</dbReference>
<dbReference type="EMBL" id="MORL01000014">
    <property type="protein sequence ID" value="OIN57198.1"/>
    <property type="molecule type" value="Genomic_DNA"/>
</dbReference>
<protein>
    <submittedName>
        <fullName evidence="1">Uncharacterized protein</fullName>
    </submittedName>
</protein>
<sequence length="104" mass="12389">MKWRDLQQVFNDLFPYLRLDVESGHKSFIDRPLSALSRLTVPNSFDIVPDMTVDELEMAFQYEMGLPCRVLRRSGYTWLETAYTRRWSLERQNDKGAELSRDLR</sequence>
<keyword evidence="2" id="KW-1185">Reference proteome</keyword>
<accession>A0A1S2VH36</accession>
<organism evidence="1 2">
    <name type="scientific">Arsenicibacter rosenii</name>
    <dbReference type="NCBI Taxonomy" id="1750698"/>
    <lineage>
        <taxon>Bacteria</taxon>
        <taxon>Pseudomonadati</taxon>
        <taxon>Bacteroidota</taxon>
        <taxon>Cytophagia</taxon>
        <taxon>Cytophagales</taxon>
        <taxon>Spirosomataceae</taxon>
        <taxon>Arsenicibacter</taxon>
    </lineage>
</organism>
<reference evidence="1 2" key="1">
    <citation type="submission" date="2016-10" db="EMBL/GenBank/DDBJ databases">
        <title>Arsenicibacter rosenii gen. nov., sp. nov., an efficient arsenic-methylating bacterium isolated from an arsenic-contaminated paddy soil.</title>
        <authorList>
            <person name="Huang K."/>
        </authorList>
    </citation>
    <scope>NUCLEOTIDE SEQUENCE [LARGE SCALE GENOMIC DNA]</scope>
    <source>
        <strain evidence="1 2">SM-1</strain>
    </source>
</reference>
<comment type="caution">
    <text evidence="1">The sequence shown here is derived from an EMBL/GenBank/DDBJ whole genome shotgun (WGS) entry which is preliminary data.</text>
</comment>
<dbReference type="AlphaFoldDB" id="A0A1S2VH36"/>